<accession>A0A067SAD5</accession>
<gene>
    <name evidence="1" type="ORF">GALMADRAFT_1065773</name>
</gene>
<dbReference type="Gene3D" id="1.25.10.10">
    <property type="entry name" value="Leucine-rich Repeat Variant"/>
    <property type="match status" value="1"/>
</dbReference>
<dbReference type="Pfam" id="PF13646">
    <property type="entry name" value="HEAT_2"/>
    <property type="match status" value="1"/>
</dbReference>
<proteinExistence type="predicted"/>
<dbReference type="Proteomes" id="UP000027222">
    <property type="component" value="Unassembled WGS sequence"/>
</dbReference>
<reference evidence="2" key="1">
    <citation type="journal article" date="2014" name="Proc. Natl. Acad. Sci. U.S.A.">
        <title>Extensive sampling of basidiomycete genomes demonstrates inadequacy of the white-rot/brown-rot paradigm for wood decay fungi.</title>
        <authorList>
            <person name="Riley R."/>
            <person name="Salamov A.A."/>
            <person name="Brown D.W."/>
            <person name="Nagy L.G."/>
            <person name="Floudas D."/>
            <person name="Held B.W."/>
            <person name="Levasseur A."/>
            <person name="Lombard V."/>
            <person name="Morin E."/>
            <person name="Otillar R."/>
            <person name="Lindquist E.A."/>
            <person name="Sun H."/>
            <person name="LaButti K.M."/>
            <person name="Schmutz J."/>
            <person name="Jabbour D."/>
            <person name="Luo H."/>
            <person name="Baker S.E."/>
            <person name="Pisabarro A.G."/>
            <person name="Walton J.D."/>
            <person name="Blanchette R.A."/>
            <person name="Henrissat B."/>
            <person name="Martin F."/>
            <person name="Cullen D."/>
            <person name="Hibbett D.S."/>
            <person name="Grigoriev I.V."/>
        </authorList>
    </citation>
    <scope>NUCLEOTIDE SEQUENCE [LARGE SCALE GENOMIC DNA]</scope>
    <source>
        <strain evidence="2">CBS 339.88</strain>
    </source>
</reference>
<dbReference type="HOGENOM" id="CLU_959917_0_0_1"/>
<evidence type="ECO:0000313" key="2">
    <source>
        <dbReference type="Proteomes" id="UP000027222"/>
    </source>
</evidence>
<sequence>MYDIEQKLMLKGSDDQKSIIDTLRELSKQGSFTKVIERVLPRIVYLSIYSSSRTSGAAICALQEFYDQTILANAVEREMLQAHAHIFLSLSDQDRNVVRTAVFACAEFSKQLNLSPKIKKAVHQLVKKLTDMIASDPRSNIRLAVVTVLGEISSQSELVNEIEGAVNYVLQNIEDDDPLLRKAVVDTFNRFSEQPKLVNMIMGGLPKLVGRLKDNDPYVRHSVVAAIDNFSNLPGFMEAIEGELPGLLGVGDSGVPETSQKALYNTHKHDIILPSYPISLVSKTFSSWQI</sequence>
<name>A0A067SAD5_GALM3</name>
<dbReference type="SUPFAM" id="SSF48371">
    <property type="entry name" value="ARM repeat"/>
    <property type="match status" value="1"/>
</dbReference>
<dbReference type="InterPro" id="IPR011989">
    <property type="entry name" value="ARM-like"/>
</dbReference>
<dbReference type="AlphaFoldDB" id="A0A067SAD5"/>
<dbReference type="EMBL" id="KL142412">
    <property type="protein sequence ID" value="KDR67860.1"/>
    <property type="molecule type" value="Genomic_DNA"/>
</dbReference>
<dbReference type="InterPro" id="IPR016024">
    <property type="entry name" value="ARM-type_fold"/>
</dbReference>
<evidence type="ECO:0000313" key="1">
    <source>
        <dbReference type="EMBL" id="KDR67860.1"/>
    </source>
</evidence>
<organism evidence="1 2">
    <name type="scientific">Galerina marginata (strain CBS 339.88)</name>
    <dbReference type="NCBI Taxonomy" id="685588"/>
    <lineage>
        <taxon>Eukaryota</taxon>
        <taxon>Fungi</taxon>
        <taxon>Dikarya</taxon>
        <taxon>Basidiomycota</taxon>
        <taxon>Agaricomycotina</taxon>
        <taxon>Agaricomycetes</taxon>
        <taxon>Agaricomycetidae</taxon>
        <taxon>Agaricales</taxon>
        <taxon>Agaricineae</taxon>
        <taxon>Strophariaceae</taxon>
        <taxon>Galerina</taxon>
    </lineage>
</organism>
<protein>
    <recommendedName>
        <fullName evidence="3">Clathrin/coatomer adaptor adaptin-like N-terminal domain-containing protein</fullName>
    </recommendedName>
</protein>
<evidence type="ECO:0008006" key="3">
    <source>
        <dbReference type="Google" id="ProtNLM"/>
    </source>
</evidence>
<keyword evidence="2" id="KW-1185">Reference proteome</keyword>